<keyword evidence="3" id="KW-1185">Reference proteome</keyword>
<feature type="compositionally biased region" description="Basic and acidic residues" evidence="1">
    <location>
        <begin position="247"/>
        <end position="346"/>
    </location>
</feature>
<gene>
    <name evidence="2" type="ORF">KK060_05795</name>
</gene>
<feature type="compositionally biased region" description="Polar residues" evidence="1">
    <location>
        <begin position="347"/>
        <end position="371"/>
    </location>
</feature>
<evidence type="ECO:0008006" key="4">
    <source>
        <dbReference type="Google" id="ProtNLM"/>
    </source>
</evidence>
<proteinExistence type="predicted"/>
<sequence>MKPIRMLLVTAILVLGWVTSYSQYSQAVEPEVPGDQFSLEGALELFKKSASPEEFERLLNSSDLKVNNLDLNGDGYIDYIRVFDRYEGNIHAFIMQAVISDNENQDIAVIELEKLANGKAVLQIIGDEDIYGIETIIEPTQEVRTYAGATTTNTVVNVWAWPAVQYVYAPRYTAWISPWGWYSRPVWWRTWRPVAYVHYYPVWRPYRPHYVVCSTRRIVYAQPIYRPHRTTSVIVYNMHHSKVEHFRKEHHHEYARRDRRDTRPSHSHDYNARREYGKERRREDFNDRRTNTKERDMSSRRHFSEPERNDRQRSLTPRESDHFSKPDMSNNRDTKQFRQQDLKRESNINTDFQQRTVIPQQHRTVELQKTSPAMRDLSRKRTPPLQQEEKRQSRGRANMERQRETGKGSE</sequence>
<evidence type="ECO:0000313" key="3">
    <source>
        <dbReference type="Proteomes" id="UP000772618"/>
    </source>
</evidence>
<reference evidence="2 3" key="1">
    <citation type="submission" date="2021-05" db="EMBL/GenBank/DDBJ databases">
        <title>A Polyphasic approach of four new species of the genus Ohtaekwangia: Ohtaekwangia histidinii sp. nov., Ohtaekwangia cretensis sp. nov., Ohtaekwangia indiensis sp. nov., Ohtaekwangia reichenbachii sp. nov. from diverse environment.</title>
        <authorList>
            <person name="Octaviana S."/>
        </authorList>
    </citation>
    <scope>NUCLEOTIDE SEQUENCE [LARGE SCALE GENOMIC DNA]</scope>
    <source>
        <strain evidence="2 3">PWU20</strain>
    </source>
</reference>
<dbReference type="Proteomes" id="UP000772618">
    <property type="component" value="Unassembled WGS sequence"/>
</dbReference>
<protein>
    <recommendedName>
        <fullName evidence="4">EF-hand domain-containing protein</fullName>
    </recommendedName>
</protein>
<feature type="region of interest" description="Disordered" evidence="1">
    <location>
        <begin position="247"/>
        <end position="410"/>
    </location>
</feature>
<dbReference type="EMBL" id="JAHESD010000008">
    <property type="protein sequence ID" value="MBT1702781.1"/>
    <property type="molecule type" value="Genomic_DNA"/>
</dbReference>
<name>A0ABS5VRY8_9BACT</name>
<organism evidence="2 3">
    <name type="scientific">Chryseosolibacter indicus</name>
    <dbReference type="NCBI Taxonomy" id="2782351"/>
    <lineage>
        <taxon>Bacteria</taxon>
        <taxon>Pseudomonadati</taxon>
        <taxon>Bacteroidota</taxon>
        <taxon>Cytophagia</taxon>
        <taxon>Cytophagales</taxon>
        <taxon>Chryseotaleaceae</taxon>
        <taxon>Chryseosolibacter</taxon>
    </lineage>
</organism>
<evidence type="ECO:0000313" key="2">
    <source>
        <dbReference type="EMBL" id="MBT1702781.1"/>
    </source>
</evidence>
<accession>A0ABS5VRY8</accession>
<feature type="compositionally biased region" description="Basic and acidic residues" evidence="1">
    <location>
        <begin position="387"/>
        <end position="410"/>
    </location>
</feature>
<dbReference type="RefSeq" id="WP_254152747.1">
    <property type="nucleotide sequence ID" value="NZ_JAHESD010000008.1"/>
</dbReference>
<comment type="caution">
    <text evidence="2">The sequence shown here is derived from an EMBL/GenBank/DDBJ whole genome shotgun (WGS) entry which is preliminary data.</text>
</comment>
<evidence type="ECO:0000256" key="1">
    <source>
        <dbReference type="SAM" id="MobiDB-lite"/>
    </source>
</evidence>